<dbReference type="PANTHER" id="PTHR45987">
    <property type="entry name" value="39S RIBOSOMAL PROTEIN L12"/>
    <property type="match status" value="1"/>
</dbReference>
<accession>A0AAV5BY61</accession>
<evidence type="ECO:0000256" key="3">
    <source>
        <dbReference type="ARBA" id="ARBA00023274"/>
    </source>
</evidence>
<organism evidence="5 6">
    <name type="scientific">Eleusine coracana subsp. coracana</name>
    <dbReference type="NCBI Taxonomy" id="191504"/>
    <lineage>
        <taxon>Eukaryota</taxon>
        <taxon>Viridiplantae</taxon>
        <taxon>Streptophyta</taxon>
        <taxon>Embryophyta</taxon>
        <taxon>Tracheophyta</taxon>
        <taxon>Spermatophyta</taxon>
        <taxon>Magnoliopsida</taxon>
        <taxon>Liliopsida</taxon>
        <taxon>Poales</taxon>
        <taxon>Poaceae</taxon>
        <taxon>PACMAD clade</taxon>
        <taxon>Chloridoideae</taxon>
        <taxon>Cynodonteae</taxon>
        <taxon>Eleusininae</taxon>
        <taxon>Eleusine</taxon>
    </lineage>
</organism>
<dbReference type="SUPFAM" id="SSF54736">
    <property type="entry name" value="ClpS-like"/>
    <property type="match status" value="1"/>
</dbReference>
<evidence type="ECO:0000256" key="2">
    <source>
        <dbReference type="ARBA" id="ARBA00022980"/>
    </source>
</evidence>
<dbReference type="GO" id="GO:0005840">
    <property type="term" value="C:ribosome"/>
    <property type="evidence" value="ECO:0007669"/>
    <property type="project" value="UniProtKB-KW"/>
</dbReference>
<sequence>MDRFIHESREYYTRIANSKMSICALGRRLCLSRSSSGSRLSAVWARLYSTEVAKDTGAKKYKYPEVYDPYGPMPPPSEKVVDLADRIAALPPEEIKQIAPALLLKLNQEPPQAISGQGFSFGPQGGSGAGAAKADEKKAEKTVFDVKLEKFDAAAKIKIIKEIRTFTDLGLKEAKELVEKAPVILKQSLTKEEAEAIIEKIKVAGGTAVME</sequence>
<reference evidence="5" key="1">
    <citation type="journal article" date="2018" name="DNA Res.">
        <title>Multiple hybrid de novo genome assembly of finger millet, an orphan allotetraploid crop.</title>
        <authorList>
            <person name="Hatakeyama M."/>
            <person name="Aluri S."/>
            <person name="Balachadran M.T."/>
            <person name="Sivarajan S.R."/>
            <person name="Patrignani A."/>
            <person name="Gruter S."/>
            <person name="Poveda L."/>
            <person name="Shimizu-Inatsugi R."/>
            <person name="Baeten J."/>
            <person name="Francoijs K.J."/>
            <person name="Nataraja K.N."/>
            <person name="Reddy Y.A.N."/>
            <person name="Phadnis S."/>
            <person name="Ravikumar R.L."/>
            <person name="Schlapbach R."/>
            <person name="Sreeman S.M."/>
            <person name="Shimizu K.K."/>
        </authorList>
    </citation>
    <scope>NUCLEOTIDE SEQUENCE</scope>
</reference>
<dbReference type="FunFam" id="3.30.1390.10:FF:000001">
    <property type="entry name" value="50S ribosomal protein L7/L12"/>
    <property type="match status" value="1"/>
</dbReference>
<gene>
    <name evidence="5" type="primary">ga06815</name>
    <name evidence="5" type="ORF">PR202_ga06815</name>
</gene>
<dbReference type="PANTHER" id="PTHR45987:SF6">
    <property type="entry name" value="RIBOSOMAL PROTEIN L12_ ATP-DEPENDENT CLP PROTEASE ADAPTOR PROTEIN CLPS FAMILY PROTEIN"/>
    <property type="match status" value="1"/>
</dbReference>
<dbReference type="InterPro" id="IPR000206">
    <property type="entry name" value="Ribosomal_bL12"/>
</dbReference>
<dbReference type="InterPro" id="IPR014719">
    <property type="entry name" value="Ribosomal_bL12_C/ClpS-like"/>
</dbReference>
<comment type="similarity">
    <text evidence="1">Belongs to the bacterial ribosomal protein bL12 family.</text>
</comment>
<dbReference type="GO" id="GO:0003729">
    <property type="term" value="F:mRNA binding"/>
    <property type="evidence" value="ECO:0007669"/>
    <property type="project" value="TreeGrafter"/>
</dbReference>
<dbReference type="Proteomes" id="UP001054889">
    <property type="component" value="Unassembled WGS sequence"/>
</dbReference>
<dbReference type="GO" id="GO:0006412">
    <property type="term" value="P:translation"/>
    <property type="evidence" value="ECO:0007669"/>
    <property type="project" value="InterPro"/>
</dbReference>
<evidence type="ECO:0000259" key="4">
    <source>
        <dbReference type="Pfam" id="PF00542"/>
    </source>
</evidence>
<keyword evidence="2" id="KW-0689">Ribosomal protein</keyword>
<dbReference type="GO" id="GO:1990904">
    <property type="term" value="C:ribonucleoprotein complex"/>
    <property type="evidence" value="ECO:0007669"/>
    <property type="project" value="UniProtKB-KW"/>
</dbReference>
<dbReference type="Gene3D" id="3.30.1390.10">
    <property type="match status" value="1"/>
</dbReference>
<comment type="caution">
    <text evidence="5">The sequence shown here is derived from an EMBL/GenBank/DDBJ whole genome shotgun (WGS) entry which is preliminary data.</text>
</comment>
<keyword evidence="6" id="KW-1185">Reference proteome</keyword>
<feature type="domain" description="Large ribosomal subunit protein bL12 C-terminal" evidence="4">
    <location>
        <begin position="144"/>
        <end position="208"/>
    </location>
</feature>
<dbReference type="InterPro" id="IPR013823">
    <property type="entry name" value="Ribosomal_bL12_C"/>
</dbReference>
<reference evidence="5" key="2">
    <citation type="submission" date="2021-12" db="EMBL/GenBank/DDBJ databases">
        <title>Resequencing data analysis of finger millet.</title>
        <authorList>
            <person name="Hatakeyama M."/>
            <person name="Aluri S."/>
            <person name="Balachadran M.T."/>
            <person name="Sivarajan S.R."/>
            <person name="Poveda L."/>
            <person name="Shimizu-Inatsugi R."/>
            <person name="Schlapbach R."/>
            <person name="Sreeman S.M."/>
            <person name="Shimizu K.K."/>
        </authorList>
    </citation>
    <scope>NUCLEOTIDE SEQUENCE</scope>
</reference>
<proteinExistence type="inferred from homology"/>
<name>A0AAV5BY61_ELECO</name>
<evidence type="ECO:0000313" key="6">
    <source>
        <dbReference type="Proteomes" id="UP001054889"/>
    </source>
</evidence>
<dbReference type="AlphaFoldDB" id="A0AAV5BY61"/>
<evidence type="ECO:0000313" key="5">
    <source>
        <dbReference type="EMBL" id="GJM90528.1"/>
    </source>
</evidence>
<dbReference type="Pfam" id="PF00542">
    <property type="entry name" value="Ribosomal_L12"/>
    <property type="match status" value="1"/>
</dbReference>
<protein>
    <recommendedName>
        <fullName evidence="4">Large ribosomal subunit protein bL12 C-terminal domain-containing protein</fullName>
    </recommendedName>
</protein>
<dbReference type="EMBL" id="BQKI01000003">
    <property type="protein sequence ID" value="GJM90528.1"/>
    <property type="molecule type" value="Genomic_DNA"/>
</dbReference>
<keyword evidence="3" id="KW-0687">Ribonucleoprotein</keyword>
<evidence type="ECO:0000256" key="1">
    <source>
        <dbReference type="ARBA" id="ARBA00007197"/>
    </source>
</evidence>
<dbReference type="CDD" id="cd00387">
    <property type="entry name" value="Ribosomal_L7_L12"/>
    <property type="match status" value="1"/>
</dbReference>
<dbReference type="GO" id="GO:0003735">
    <property type="term" value="F:structural constituent of ribosome"/>
    <property type="evidence" value="ECO:0007669"/>
    <property type="project" value="InterPro"/>
</dbReference>